<name>A0A9N9BLL1_9GLOM</name>
<dbReference type="PRINTS" id="PR00320">
    <property type="entry name" value="GPROTEINBRPT"/>
</dbReference>
<evidence type="ECO:0000256" key="2">
    <source>
        <dbReference type="ARBA" id="ARBA00022574"/>
    </source>
</evidence>
<dbReference type="InterPro" id="IPR020472">
    <property type="entry name" value="WD40_PAC1"/>
</dbReference>
<evidence type="ECO:0000313" key="7">
    <source>
        <dbReference type="Proteomes" id="UP000789572"/>
    </source>
</evidence>
<proteinExistence type="predicted"/>
<dbReference type="SUPFAM" id="SSF50978">
    <property type="entry name" value="WD40 repeat-like"/>
    <property type="match status" value="1"/>
</dbReference>
<feature type="repeat" description="WD" evidence="4">
    <location>
        <begin position="273"/>
        <end position="315"/>
    </location>
</feature>
<dbReference type="PANTHER" id="PTHR14091:SF0">
    <property type="entry name" value="PERIODIC TRYPTOPHAN PROTEIN 1 HOMOLOG"/>
    <property type="match status" value="1"/>
</dbReference>
<dbReference type="SMART" id="SM00320">
    <property type="entry name" value="WD40"/>
    <property type="match status" value="5"/>
</dbReference>
<dbReference type="PROSITE" id="PS00678">
    <property type="entry name" value="WD_REPEATS_1"/>
    <property type="match status" value="2"/>
</dbReference>
<gene>
    <name evidence="6" type="ORF">POCULU_LOCUS5978</name>
</gene>
<dbReference type="EMBL" id="CAJVPJ010001008">
    <property type="protein sequence ID" value="CAG8570658.1"/>
    <property type="molecule type" value="Genomic_DNA"/>
</dbReference>
<dbReference type="PANTHER" id="PTHR14091">
    <property type="entry name" value="PERIODIC TRYPTOPHAN PROTEIN 1"/>
    <property type="match status" value="1"/>
</dbReference>
<dbReference type="Pfam" id="PF00400">
    <property type="entry name" value="WD40"/>
    <property type="match status" value="4"/>
</dbReference>
<dbReference type="InterPro" id="IPR019775">
    <property type="entry name" value="WD40_repeat_CS"/>
</dbReference>
<feature type="region of interest" description="Disordered" evidence="5">
    <location>
        <begin position="210"/>
        <end position="233"/>
    </location>
</feature>
<accession>A0A9N9BLL1</accession>
<dbReference type="InterPro" id="IPR001680">
    <property type="entry name" value="WD40_rpt"/>
</dbReference>
<protein>
    <submittedName>
        <fullName evidence="6">7801_t:CDS:1</fullName>
    </submittedName>
</protein>
<dbReference type="GO" id="GO:0006364">
    <property type="term" value="P:rRNA processing"/>
    <property type="evidence" value="ECO:0007669"/>
    <property type="project" value="InterPro"/>
</dbReference>
<feature type="compositionally biased region" description="Basic residues" evidence="5">
    <location>
        <begin position="218"/>
        <end position="227"/>
    </location>
</feature>
<feature type="repeat" description="WD" evidence="4">
    <location>
        <begin position="230"/>
        <end position="272"/>
    </location>
</feature>
<evidence type="ECO:0000256" key="4">
    <source>
        <dbReference type="PROSITE-ProRule" id="PRU00221"/>
    </source>
</evidence>
<dbReference type="PROSITE" id="PS50082">
    <property type="entry name" value="WD_REPEATS_2"/>
    <property type="match status" value="3"/>
</dbReference>
<comment type="caution">
    <text evidence="6">The sequence shown here is derived from an EMBL/GenBank/DDBJ whole genome shotgun (WGS) entry which is preliminary data.</text>
</comment>
<evidence type="ECO:0000256" key="5">
    <source>
        <dbReference type="SAM" id="MobiDB-lite"/>
    </source>
</evidence>
<evidence type="ECO:0000256" key="1">
    <source>
        <dbReference type="ARBA" id="ARBA00022553"/>
    </source>
</evidence>
<dbReference type="InterPro" id="IPR015943">
    <property type="entry name" value="WD40/YVTN_repeat-like_dom_sf"/>
</dbReference>
<dbReference type="AlphaFoldDB" id="A0A9N9BLL1"/>
<keyword evidence="1" id="KW-0597">Phosphoprotein</keyword>
<dbReference type="Gene3D" id="2.130.10.10">
    <property type="entry name" value="YVTN repeat-like/Quinoprotein amine dehydrogenase"/>
    <property type="match status" value="2"/>
</dbReference>
<sequence length="518" mass="58155">MLISALQWVRKGISNERPEKYELNEREFERIRKLSLMDLEDVEEEEAKVHETTNTETTEIDPALAEYHLEAYDESGSGQSLTIFGNSNSLSYYTSNDDDPYITLDESNEDDEDVQILPTDNLIIAAKTEDDVSQLEIYVYGEDEDNLYVHHDILLPSFPLCLEWLDFRLGRNAQIEGGGNYVAVGTFEPEIEIWDLDVIDPMYPDAILGKSQAETGSRKGRKKKRNKPNPDYHTDAVMSLSWNKLHRNILASSSADTTVKLWDLSSLSAAHSFTHHKGKVQSVLWHPIESTVLVTASYDKTVTVLDSRAPDNVTLWNLGADPECIHWDPFAPYCFYVSSEDGLVQYFDVRNGSGGAVFRLHAHDAPVSSMDVNPSINGCLVTGSTDKTVKIWNINDGKPGMVLSRNFDLGKVFTIRFCPDSPFQLAMAGSNGKVHIWDISSNAYVREAFKERGLIPSTTFTLSEAIAKPGKDNFSDVSAIMTKAHLWQLFICSVMQPLTSYLVSRNVMYPNRIPENAT</sequence>
<evidence type="ECO:0000256" key="3">
    <source>
        <dbReference type="ARBA" id="ARBA00022737"/>
    </source>
</evidence>
<reference evidence="6" key="1">
    <citation type="submission" date="2021-06" db="EMBL/GenBank/DDBJ databases">
        <authorList>
            <person name="Kallberg Y."/>
            <person name="Tangrot J."/>
            <person name="Rosling A."/>
        </authorList>
    </citation>
    <scope>NUCLEOTIDE SEQUENCE</scope>
    <source>
        <strain evidence="6">IA702</strain>
    </source>
</reference>
<dbReference type="GO" id="GO:0005634">
    <property type="term" value="C:nucleus"/>
    <property type="evidence" value="ECO:0007669"/>
    <property type="project" value="TreeGrafter"/>
</dbReference>
<keyword evidence="2 4" id="KW-0853">WD repeat</keyword>
<feature type="repeat" description="WD" evidence="4">
    <location>
        <begin position="360"/>
        <end position="402"/>
    </location>
</feature>
<dbReference type="Proteomes" id="UP000789572">
    <property type="component" value="Unassembled WGS sequence"/>
</dbReference>
<keyword evidence="3" id="KW-0677">Repeat</keyword>
<organism evidence="6 7">
    <name type="scientific">Paraglomus occultum</name>
    <dbReference type="NCBI Taxonomy" id="144539"/>
    <lineage>
        <taxon>Eukaryota</taxon>
        <taxon>Fungi</taxon>
        <taxon>Fungi incertae sedis</taxon>
        <taxon>Mucoromycota</taxon>
        <taxon>Glomeromycotina</taxon>
        <taxon>Glomeromycetes</taxon>
        <taxon>Paraglomerales</taxon>
        <taxon>Paraglomeraceae</taxon>
        <taxon>Paraglomus</taxon>
    </lineage>
</organism>
<dbReference type="InterPro" id="IPR044285">
    <property type="entry name" value="PWP1"/>
</dbReference>
<dbReference type="OrthoDB" id="270624at2759"/>
<dbReference type="InterPro" id="IPR036322">
    <property type="entry name" value="WD40_repeat_dom_sf"/>
</dbReference>
<dbReference type="PROSITE" id="PS50294">
    <property type="entry name" value="WD_REPEATS_REGION"/>
    <property type="match status" value="2"/>
</dbReference>
<evidence type="ECO:0000313" key="6">
    <source>
        <dbReference type="EMBL" id="CAG8570658.1"/>
    </source>
</evidence>
<keyword evidence="7" id="KW-1185">Reference proteome</keyword>